<dbReference type="GO" id="GO:0015562">
    <property type="term" value="F:efflux transmembrane transporter activity"/>
    <property type="evidence" value="ECO:0007669"/>
    <property type="project" value="InterPro"/>
</dbReference>
<keyword evidence="3" id="KW-0813">Transport</keyword>
<dbReference type="GO" id="GO:0009279">
    <property type="term" value="C:cell outer membrane"/>
    <property type="evidence" value="ECO:0007669"/>
    <property type="project" value="UniProtKB-SubCell"/>
</dbReference>
<dbReference type="GO" id="GO:1990281">
    <property type="term" value="C:efflux pump complex"/>
    <property type="evidence" value="ECO:0007669"/>
    <property type="project" value="TreeGrafter"/>
</dbReference>
<dbReference type="RefSeq" id="WP_165389614.1">
    <property type="nucleotide sequence ID" value="NZ_SHKN01000001.1"/>
</dbReference>
<evidence type="ECO:0000256" key="4">
    <source>
        <dbReference type="ARBA" id="ARBA00022452"/>
    </source>
</evidence>
<evidence type="ECO:0000256" key="6">
    <source>
        <dbReference type="ARBA" id="ARBA00023136"/>
    </source>
</evidence>
<proteinExistence type="inferred from homology"/>
<feature type="signal peptide" evidence="8">
    <location>
        <begin position="1"/>
        <end position="19"/>
    </location>
</feature>
<evidence type="ECO:0000256" key="7">
    <source>
        <dbReference type="ARBA" id="ARBA00023237"/>
    </source>
</evidence>
<gene>
    <name evidence="9" type="ORF">EV201_1508</name>
</gene>
<keyword evidence="7" id="KW-0998">Cell outer membrane</keyword>
<evidence type="ECO:0000256" key="3">
    <source>
        <dbReference type="ARBA" id="ARBA00022448"/>
    </source>
</evidence>
<protein>
    <submittedName>
        <fullName evidence="9">Outer membrane protein TolC</fullName>
    </submittedName>
</protein>
<dbReference type="Pfam" id="PF02321">
    <property type="entry name" value="OEP"/>
    <property type="match status" value="2"/>
</dbReference>
<evidence type="ECO:0000256" key="2">
    <source>
        <dbReference type="ARBA" id="ARBA00007613"/>
    </source>
</evidence>
<comment type="similarity">
    <text evidence="2">Belongs to the outer membrane factor (OMF) (TC 1.B.17) family.</text>
</comment>
<sequence>MKNKIILLILLFSSIASLGQQQKDYHIAILGDKQIPETILLLKQLKEEIKSVVGQSANIVFKDSFVLLNDLNLEKAKNNYQNMLESKDVDLILSFGSVNNFVIAKNKTFPKPVILFGAINDDFITFPEGQVTSNTPNLTYILTPQSYKRDLLQFKEIFPYQKIGIVLDKYLTDIYPVKNTLDEVFKDIDSDYILIPINQVSDLDGQLESLDAIYLSGGIFFTKNEQIALVQKFNDKKLPTFTSIDKYFSDCGILLTSQPVNNLDQFFRRIALNIEAAVNGDNLSHLPIYLDIDSKLSLNIETAFQINFPLKYSFLLQTNIVGNAKRLSSQKRYSLPDVMHQVLEQNLNLKAEQKNIELSAEEVKLSKSEYLPNLSASASGTHIDPDLAEVSNGSNPEYSTSGNIKLEQVIFSEQASANIKIQKELEKATKESYNSSEKNAILDAGIAYYSALIAKANFLINDENLRVTRKNYEIAQQKYDAGQTGKSDVLRWKSELARATQSIVNGYTSLNQSFNELNQILNNPIGLKIDVFNTEENELGRTKREHWKFFNLLDDPFLREKFTHFVEELAIENAHELKALQYNISATKRLETLYQRSKFLPTVGFQGQYNHTFTRDGKGSTYPIGFSGAPDGYYNLGVQVTLPIFQKNQRNINRQKSFIQREQLNFQKDEAIVSIKKNVNDMILSILSQYSSIELSQVSTEAAKESLELMQVSYSNGAIGITSLIDSQQAYFQAQQQQANATYNFQLSILQLERIMSYFFILHSEEENQAFINRVKEKIVR</sequence>
<dbReference type="AlphaFoldDB" id="A0A4Q7VL84"/>
<dbReference type="PANTHER" id="PTHR30026">
    <property type="entry name" value="OUTER MEMBRANE PROTEIN TOLC"/>
    <property type="match status" value="1"/>
</dbReference>
<evidence type="ECO:0000313" key="9">
    <source>
        <dbReference type="EMBL" id="RZT96857.1"/>
    </source>
</evidence>
<dbReference type="InterPro" id="IPR003423">
    <property type="entry name" value="OMP_efflux"/>
</dbReference>
<comment type="subcellular location">
    <subcellularLocation>
        <location evidence="1">Cell outer membrane</location>
    </subcellularLocation>
</comment>
<keyword evidence="5" id="KW-0812">Transmembrane</keyword>
<evidence type="ECO:0000256" key="1">
    <source>
        <dbReference type="ARBA" id="ARBA00004442"/>
    </source>
</evidence>
<dbReference type="EMBL" id="SHKN01000001">
    <property type="protein sequence ID" value="RZT96857.1"/>
    <property type="molecule type" value="Genomic_DNA"/>
</dbReference>
<dbReference type="GO" id="GO:0015288">
    <property type="term" value="F:porin activity"/>
    <property type="evidence" value="ECO:0007669"/>
    <property type="project" value="TreeGrafter"/>
</dbReference>
<keyword evidence="8" id="KW-0732">Signal</keyword>
<reference evidence="9 10" key="1">
    <citation type="submission" date="2019-02" db="EMBL/GenBank/DDBJ databases">
        <title>Genomic Encyclopedia of Type Strains, Phase IV (KMG-IV): sequencing the most valuable type-strain genomes for metagenomic binning, comparative biology and taxonomic classification.</title>
        <authorList>
            <person name="Goeker M."/>
        </authorList>
    </citation>
    <scope>NUCLEOTIDE SEQUENCE [LARGE SCALE GENOMIC DNA]</scope>
    <source>
        <strain evidence="9 10">DSM 28825</strain>
    </source>
</reference>
<dbReference type="Gene3D" id="3.40.50.2300">
    <property type="match status" value="2"/>
</dbReference>
<keyword evidence="4" id="KW-1134">Transmembrane beta strand</keyword>
<dbReference type="SUPFAM" id="SSF56954">
    <property type="entry name" value="Outer membrane efflux proteins (OEP)"/>
    <property type="match status" value="1"/>
</dbReference>
<dbReference type="InterPro" id="IPR051906">
    <property type="entry name" value="TolC-like"/>
</dbReference>
<dbReference type="Gene3D" id="1.20.1600.10">
    <property type="entry name" value="Outer membrane efflux proteins (OEP)"/>
    <property type="match status" value="1"/>
</dbReference>
<dbReference type="PANTHER" id="PTHR30026:SF20">
    <property type="entry name" value="OUTER MEMBRANE PROTEIN TOLC"/>
    <property type="match status" value="1"/>
</dbReference>
<dbReference type="Proteomes" id="UP000293562">
    <property type="component" value="Unassembled WGS sequence"/>
</dbReference>
<feature type="chain" id="PRO_5020216578" evidence="8">
    <location>
        <begin position="20"/>
        <end position="781"/>
    </location>
</feature>
<name>A0A4Q7VL84_9BACT</name>
<keyword evidence="6" id="KW-0472">Membrane</keyword>
<comment type="caution">
    <text evidence="9">The sequence shown here is derived from an EMBL/GenBank/DDBJ whole genome shotgun (WGS) entry which is preliminary data.</text>
</comment>
<evidence type="ECO:0000256" key="5">
    <source>
        <dbReference type="ARBA" id="ARBA00022692"/>
    </source>
</evidence>
<evidence type="ECO:0000256" key="8">
    <source>
        <dbReference type="SAM" id="SignalP"/>
    </source>
</evidence>
<organism evidence="9 10">
    <name type="scientific">Ancylomarina subtilis</name>
    <dbReference type="NCBI Taxonomy" id="1639035"/>
    <lineage>
        <taxon>Bacteria</taxon>
        <taxon>Pseudomonadati</taxon>
        <taxon>Bacteroidota</taxon>
        <taxon>Bacteroidia</taxon>
        <taxon>Marinilabiliales</taxon>
        <taxon>Marinifilaceae</taxon>
        <taxon>Ancylomarina</taxon>
    </lineage>
</organism>
<keyword evidence="10" id="KW-1185">Reference proteome</keyword>
<accession>A0A4Q7VL84</accession>
<evidence type="ECO:0000313" key="10">
    <source>
        <dbReference type="Proteomes" id="UP000293562"/>
    </source>
</evidence>